<evidence type="ECO:0000313" key="6">
    <source>
        <dbReference type="Proteomes" id="UP000028569"/>
    </source>
</evidence>
<dbReference type="PANTHER" id="PTHR30146:SF109">
    <property type="entry name" value="HTH-TYPE TRANSCRIPTIONAL REGULATOR GALS"/>
    <property type="match status" value="1"/>
</dbReference>
<dbReference type="GO" id="GO:0003700">
    <property type="term" value="F:DNA-binding transcription factor activity"/>
    <property type="evidence" value="ECO:0007669"/>
    <property type="project" value="TreeGrafter"/>
</dbReference>
<dbReference type="SUPFAM" id="SSF47413">
    <property type="entry name" value="lambda repressor-like DNA-binding domains"/>
    <property type="match status" value="1"/>
</dbReference>
<dbReference type="Pfam" id="PF00356">
    <property type="entry name" value="LacI"/>
    <property type="match status" value="1"/>
</dbReference>
<dbReference type="CDD" id="cd01392">
    <property type="entry name" value="HTH_LacI"/>
    <property type="match status" value="1"/>
</dbReference>
<keyword evidence="6" id="KW-1185">Reference proteome</keyword>
<accession>A0A087VT35</accession>
<dbReference type="PROSITE" id="PS00356">
    <property type="entry name" value="HTH_LACI_1"/>
    <property type="match status" value="1"/>
</dbReference>
<dbReference type="KEGG" id="bii:BINDI_0240"/>
<dbReference type="PROSITE" id="PS50932">
    <property type="entry name" value="HTH_LACI_2"/>
    <property type="match status" value="1"/>
</dbReference>
<dbReference type="GO" id="GO:0000976">
    <property type="term" value="F:transcription cis-regulatory region binding"/>
    <property type="evidence" value="ECO:0007669"/>
    <property type="project" value="TreeGrafter"/>
</dbReference>
<organism evidence="5 6">
    <name type="scientific">Bifidobacterium [indicum] DSM 20214 = LMG 11587</name>
    <dbReference type="NCBI Taxonomy" id="1341694"/>
    <lineage>
        <taxon>Bacteria</taxon>
        <taxon>Bacillati</taxon>
        <taxon>Actinomycetota</taxon>
        <taxon>Actinomycetes</taxon>
        <taxon>Bifidobacteriales</taxon>
        <taxon>Bifidobacteriaceae</taxon>
        <taxon>Bifidobacterium</taxon>
    </lineage>
</organism>
<gene>
    <name evidence="5" type="ORF">BINDI_0240</name>
</gene>
<evidence type="ECO:0000256" key="3">
    <source>
        <dbReference type="ARBA" id="ARBA00023163"/>
    </source>
</evidence>
<dbReference type="InterPro" id="IPR046335">
    <property type="entry name" value="LacI/GalR-like_sensor"/>
</dbReference>
<dbReference type="InterPro" id="IPR010982">
    <property type="entry name" value="Lambda_DNA-bd_dom_sf"/>
</dbReference>
<evidence type="ECO:0000259" key="4">
    <source>
        <dbReference type="PROSITE" id="PS50932"/>
    </source>
</evidence>
<proteinExistence type="predicted"/>
<dbReference type="OrthoDB" id="59108at2"/>
<dbReference type="Gene3D" id="3.40.50.2300">
    <property type="match status" value="2"/>
</dbReference>
<evidence type="ECO:0000256" key="2">
    <source>
        <dbReference type="ARBA" id="ARBA00023125"/>
    </source>
</evidence>
<protein>
    <submittedName>
        <fullName evidence="5">LacI family transcriptional regulator</fullName>
    </submittedName>
</protein>
<feature type="domain" description="HTH lacI-type" evidence="4">
    <location>
        <begin position="14"/>
        <end position="68"/>
    </location>
</feature>
<dbReference type="Gene3D" id="1.10.260.40">
    <property type="entry name" value="lambda repressor-like DNA-binding domains"/>
    <property type="match status" value="1"/>
</dbReference>
<evidence type="ECO:0000313" key="5">
    <source>
        <dbReference type="EMBL" id="AIC91525.1"/>
    </source>
</evidence>
<dbReference type="EMBL" id="CP006018">
    <property type="protein sequence ID" value="AIC91525.1"/>
    <property type="molecule type" value="Genomic_DNA"/>
</dbReference>
<evidence type="ECO:0000256" key="1">
    <source>
        <dbReference type="ARBA" id="ARBA00023015"/>
    </source>
</evidence>
<dbReference type="Pfam" id="PF13377">
    <property type="entry name" value="Peripla_BP_3"/>
    <property type="match status" value="1"/>
</dbReference>
<dbReference type="HOGENOM" id="CLU_037628_6_1_11"/>
<dbReference type="AlphaFoldDB" id="A0A087VT35"/>
<name>A0A087VT35_9BIFI</name>
<keyword evidence="3" id="KW-0804">Transcription</keyword>
<dbReference type="SUPFAM" id="SSF53822">
    <property type="entry name" value="Periplasmic binding protein-like I"/>
    <property type="match status" value="1"/>
</dbReference>
<dbReference type="InterPro" id="IPR000843">
    <property type="entry name" value="HTH_LacI"/>
</dbReference>
<keyword evidence="2" id="KW-0238">DNA-binding</keyword>
<dbReference type="PANTHER" id="PTHR30146">
    <property type="entry name" value="LACI-RELATED TRANSCRIPTIONAL REPRESSOR"/>
    <property type="match status" value="1"/>
</dbReference>
<sequence length="373" mass="40846">MPPGSRERRRSGRPSMVEVARLAGVSHQTVSRVINKSKDVSEPTRLKVEAAIRQLGYRPSNSARALASSHSRTIGLVAGGVSLYGPVSTITAIETVARSHGLFMSVMMVDEATCTQQGFQELCGTFLEQNVDAFIFITPTDTMFQAACQVNVTQPRVIVTSTHGGMGIEEALSHNLGSDRVALTGIDQWGAIQQVVRQLVQLGHRRVLYMAGPPEWRDASTRLASWWKACARYHVKTAVVHARSWESAESYTLMNHLIDERGMTGRSMPTAVVTANDNQAVGVARSLQEHGIRIPQDVSLAGFDDIPTVDNLNPPLSTVRPRFEELGTATMRQLLAMLHQGRPVDFPVTRHGVGLIQADVVPRRSLGRAVRRS</sequence>
<dbReference type="SMART" id="SM00354">
    <property type="entry name" value="HTH_LACI"/>
    <property type="match status" value="1"/>
</dbReference>
<keyword evidence="1" id="KW-0805">Transcription regulation</keyword>
<reference evidence="5 6" key="1">
    <citation type="journal article" date="2014" name="Appl. Environ. Microbiol.">
        <title>Genomic encyclopedia of type strains of the genus Bifidobacterium.</title>
        <authorList>
            <person name="Milani C."/>
            <person name="Lugli G.A."/>
            <person name="Duranti S."/>
            <person name="Turroni F."/>
            <person name="Bottacini F."/>
            <person name="Mangifesta M."/>
            <person name="Sanchez B."/>
            <person name="Viappiani A."/>
            <person name="Mancabelli L."/>
            <person name="Taminiau B."/>
            <person name="Delcenserie V."/>
            <person name="Barrangou R."/>
            <person name="Margolles A."/>
            <person name="van Sinderen D."/>
            <person name="Ventura M."/>
        </authorList>
    </citation>
    <scope>NUCLEOTIDE SEQUENCE [LARGE SCALE GENOMIC DNA]</scope>
    <source>
        <strain evidence="5 6">LMG 11587</strain>
    </source>
</reference>
<dbReference type="InterPro" id="IPR028082">
    <property type="entry name" value="Peripla_BP_I"/>
</dbReference>
<dbReference type="Proteomes" id="UP000028569">
    <property type="component" value="Chromosome"/>
</dbReference>